<protein>
    <submittedName>
        <fullName evidence="2">Uncharacterized protein</fullName>
    </submittedName>
</protein>
<name>A0A1Y1X345_9FUNG</name>
<feature type="compositionally biased region" description="Low complexity" evidence="1">
    <location>
        <begin position="321"/>
        <end position="330"/>
    </location>
</feature>
<gene>
    <name evidence="2" type="ORF">BCR32DRAFT_327834</name>
</gene>
<reference evidence="2 3" key="2">
    <citation type="submission" date="2016-08" db="EMBL/GenBank/DDBJ databases">
        <title>Pervasive Adenine N6-methylation of Active Genes in Fungi.</title>
        <authorList>
            <consortium name="DOE Joint Genome Institute"/>
            <person name="Mondo S.J."/>
            <person name="Dannebaum R.O."/>
            <person name="Kuo R.C."/>
            <person name="Labutti K."/>
            <person name="Haridas S."/>
            <person name="Kuo A."/>
            <person name="Salamov A."/>
            <person name="Ahrendt S.R."/>
            <person name="Lipzen A."/>
            <person name="Sullivan W."/>
            <person name="Andreopoulos W.B."/>
            <person name="Clum A."/>
            <person name="Lindquist E."/>
            <person name="Daum C."/>
            <person name="Ramamoorthy G.K."/>
            <person name="Gryganskyi A."/>
            <person name="Culley D."/>
            <person name="Magnuson J.K."/>
            <person name="James T.Y."/>
            <person name="O'Malley M.A."/>
            <person name="Stajich J.E."/>
            <person name="Spatafora J.W."/>
            <person name="Visel A."/>
            <person name="Grigoriev I.V."/>
        </authorList>
    </citation>
    <scope>NUCLEOTIDE SEQUENCE [LARGE SCALE GENOMIC DNA]</scope>
    <source>
        <strain evidence="2 3">S4</strain>
    </source>
</reference>
<dbReference type="Proteomes" id="UP000193944">
    <property type="component" value="Unassembled WGS sequence"/>
</dbReference>
<keyword evidence="3" id="KW-1185">Reference proteome</keyword>
<dbReference type="EMBL" id="MCFG01000155">
    <property type="protein sequence ID" value="ORX80112.1"/>
    <property type="molecule type" value="Genomic_DNA"/>
</dbReference>
<comment type="caution">
    <text evidence="2">The sequence shown here is derived from an EMBL/GenBank/DDBJ whole genome shotgun (WGS) entry which is preliminary data.</text>
</comment>
<evidence type="ECO:0000256" key="1">
    <source>
        <dbReference type="SAM" id="MobiDB-lite"/>
    </source>
</evidence>
<evidence type="ECO:0000313" key="2">
    <source>
        <dbReference type="EMBL" id="ORX80112.1"/>
    </source>
</evidence>
<dbReference type="AlphaFoldDB" id="A0A1Y1X345"/>
<accession>A0A1Y1X345</accession>
<dbReference type="OrthoDB" id="2157338at2759"/>
<organism evidence="2 3">
    <name type="scientific">Anaeromyces robustus</name>
    <dbReference type="NCBI Taxonomy" id="1754192"/>
    <lineage>
        <taxon>Eukaryota</taxon>
        <taxon>Fungi</taxon>
        <taxon>Fungi incertae sedis</taxon>
        <taxon>Chytridiomycota</taxon>
        <taxon>Chytridiomycota incertae sedis</taxon>
        <taxon>Neocallimastigomycetes</taxon>
        <taxon>Neocallimastigales</taxon>
        <taxon>Neocallimastigaceae</taxon>
        <taxon>Anaeromyces</taxon>
    </lineage>
</organism>
<reference evidence="2 3" key="1">
    <citation type="submission" date="2016-08" db="EMBL/GenBank/DDBJ databases">
        <title>A Parts List for Fungal Cellulosomes Revealed by Comparative Genomics.</title>
        <authorList>
            <consortium name="DOE Joint Genome Institute"/>
            <person name="Haitjema C.H."/>
            <person name="Gilmore S.P."/>
            <person name="Henske J.K."/>
            <person name="Solomon K.V."/>
            <person name="De Groot R."/>
            <person name="Kuo A."/>
            <person name="Mondo S.J."/>
            <person name="Salamov A.A."/>
            <person name="Labutti K."/>
            <person name="Zhao Z."/>
            <person name="Chiniquy J."/>
            <person name="Barry K."/>
            <person name="Brewer H.M."/>
            <person name="Purvine S.O."/>
            <person name="Wright A.T."/>
            <person name="Boxma B."/>
            <person name="Van Alen T."/>
            <person name="Hackstein J.H."/>
            <person name="Baker S.E."/>
            <person name="Grigoriev I.V."/>
            <person name="O'Malley M.A."/>
        </authorList>
    </citation>
    <scope>NUCLEOTIDE SEQUENCE [LARGE SCALE GENOMIC DNA]</scope>
    <source>
        <strain evidence="2 3">S4</strain>
    </source>
</reference>
<feature type="compositionally biased region" description="Low complexity" evidence="1">
    <location>
        <begin position="286"/>
        <end position="313"/>
    </location>
</feature>
<feature type="compositionally biased region" description="Low complexity" evidence="1">
    <location>
        <begin position="255"/>
        <end position="274"/>
    </location>
</feature>
<evidence type="ECO:0000313" key="3">
    <source>
        <dbReference type="Proteomes" id="UP000193944"/>
    </source>
</evidence>
<sequence>MEDYLYEKKKKFEMIKRKNSLRKSKQQLHQEEDNINININDLKLQVHQCEKNILRNYEFKSKSKDLVPIKHKVMLKKRQSTEKNLMLNTTVLDDNYCTNTIYLQEDEFNINENNNNYNNNIMNTEEFDGSNNNNSNNNNNIYSGNLDIEDIIFSKRDSSLTFHAQSYNSSLLEIVSVQQDTPSIQNNTNSRVNSSVNMNMNTNTNMNMINSNSNITLNSSQGKLQKKKSMSSFIQKPTNVLKKVKSFIQNSPPDNVNIMDNNNNNNSENNFITNSTKEFVSKSPKKSFSFRSRNSKSIESLNNNSNNNNNNNNEYQHQRKSSTSTTTSNSKKIDHTHRSSFSKTVMKKFSSLTKLTKTGSTKNINNNINNNNINSNINSNNNNIKNSSIINKNTNIHDSDITLNNDDKKASSIDELSGKFVEEKDLTGLHSDSGEIQTELNKKNFERLCSILYYVEPNQLINYFEQAKGDENIAISLYVDIAI</sequence>
<proteinExistence type="predicted"/>
<feature type="region of interest" description="Disordered" evidence="1">
    <location>
        <begin position="250"/>
        <end position="342"/>
    </location>
</feature>